<organism evidence="3 4">
    <name type="scientific">Candidatus Avidehalobacter gallistercoris</name>
    <dbReference type="NCBI Taxonomy" id="2840694"/>
    <lineage>
        <taxon>Bacteria</taxon>
        <taxon>Bacillati</taxon>
        <taxon>Bacillota</taxon>
        <taxon>Clostridia</taxon>
        <taxon>Eubacteriales</taxon>
        <taxon>Peptococcaceae</taxon>
        <taxon>Peptococcaceae incertae sedis</taxon>
        <taxon>Candidatus Avidehalobacter</taxon>
    </lineage>
</organism>
<feature type="transmembrane region" description="Helical" evidence="2">
    <location>
        <begin position="59"/>
        <end position="80"/>
    </location>
</feature>
<feature type="region of interest" description="Disordered" evidence="1">
    <location>
        <begin position="157"/>
        <end position="190"/>
    </location>
</feature>
<reference evidence="3" key="2">
    <citation type="journal article" date="2021" name="PeerJ">
        <title>Extensive microbial diversity within the chicken gut microbiome revealed by metagenomics and culture.</title>
        <authorList>
            <person name="Gilroy R."/>
            <person name="Ravi A."/>
            <person name="Getino M."/>
            <person name="Pursley I."/>
            <person name="Horton D.L."/>
            <person name="Alikhan N.F."/>
            <person name="Baker D."/>
            <person name="Gharbi K."/>
            <person name="Hall N."/>
            <person name="Watson M."/>
            <person name="Adriaenssens E.M."/>
            <person name="Foster-Nyarko E."/>
            <person name="Jarju S."/>
            <person name="Secka A."/>
            <person name="Antonio M."/>
            <person name="Oren A."/>
            <person name="Chaudhuri R.R."/>
            <person name="La Ragione R."/>
            <person name="Hildebrand F."/>
            <person name="Pallen M.J."/>
        </authorList>
    </citation>
    <scope>NUCLEOTIDE SEQUENCE</scope>
    <source>
        <strain evidence="3">2830</strain>
    </source>
</reference>
<dbReference type="EMBL" id="DVMH01000038">
    <property type="protein sequence ID" value="HIU11053.1"/>
    <property type="molecule type" value="Genomic_DNA"/>
</dbReference>
<comment type="caution">
    <text evidence="3">The sequence shown here is derived from an EMBL/GenBank/DDBJ whole genome shotgun (WGS) entry which is preliminary data.</text>
</comment>
<evidence type="ECO:0000313" key="3">
    <source>
        <dbReference type="EMBL" id="HIU11053.1"/>
    </source>
</evidence>
<evidence type="ECO:0000256" key="2">
    <source>
        <dbReference type="SAM" id="Phobius"/>
    </source>
</evidence>
<dbReference type="Pfam" id="PF06947">
    <property type="entry name" value="DUF1290"/>
    <property type="match status" value="1"/>
</dbReference>
<proteinExistence type="predicted"/>
<evidence type="ECO:0000313" key="4">
    <source>
        <dbReference type="Proteomes" id="UP000824124"/>
    </source>
</evidence>
<dbReference type="Proteomes" id="UP000824124">
    <property type="component" value="Unassembled WGS sequence"/>
</dbReference>
<keyword evidence="2" id="KW-0812">Transmembrane</keyword>
<feature type="transmembrane region" description="Helical" evidence="2">
    <location>
        <begin position="86"/>
        <end position="105"/>
    </location>
</feature>
<reference evidence="3" key="1">
    <citation type="submission" date="2020-10" db="EMBL/GenBank/DDBJ databases">
        <authorList>
            <person name="Gilroy R."/>
        </authorList>
    </citation>
    <scope>NUCLEOTIDE SEQUENCE</scope>
    <source>
        <strain evidence="3">2830</strain>
    </source>
</reference>
<feature type="transmembrane region" description="Helical" evidence="2">
    <location>
        <begin position="32"/>
        <end position="52"/>
    </location>
</feature>
<sequence length="190" mass="20424">MFKFLLPLLSLVGGALIGSILTVNASLGIAKYLSIAILAALDSVLGGVRALLEDTYDGLIMLSGFITNALLAMALAFLGTQIGIDMFMAATICFALRIFSNLAFIRRDLITSYREKSQNNVMPKIRFVRNPKAAANPDPNLENTISGLLVDTIPQDIPATADKQPDDDQAPVKVKAIVSPSAKTERSEKE</sequence>
<dbReference type="AlphaFoldDB" id="A0A9D1KZ76"/>
<protein>
    <submittedName>
        <fullName evidence="3">Small basic family protein</fullName>
    </submittedName>
</protein>
<gene>
    <name evidence="3" type="ORF">IAB00_07470</name>
</gene>
<name>A0A9D1KZ76_9FIRM</name>
<keyword evidence="2" id="KW-1133">Transmembrane helix</keyword>
<evidence type="ECO:0000256" key="1">
    <source>
        <dbReference type="SAM" id="MobiDB-lite"/>
    </source>
</evidence>
<dbReference type="InterPro" id="IPR009709">
    <property type="entry name" value="DUF1290"/>
</dbReference>
<accession>A0A9D1KZ76</accession>
<keyword evidence="2" id="KW-0472">Membrane</keyword>